<evidence type="ECO:0000256" key="3">
    <source>
        <dbReference type="SAM" id="MobiDB-lite"/>
    </source>
</evidence>
<feature type="compositionally biased region" description="Low complexity" evidence="3">
    <location>
        <begin position="154"/>
        <end position="168"/>
    </location>
</feature>
<reference evidence="5 6" key="2">
    <citation type="submission" date="2018-11" db="EMBL/GenBank/DDBJ databases">
        <authorList>
            <consortium name="Pathogen Informatics"/>
        </authorList>
    </citation>
    <scope>NUCLEOTIDE SEQUENCE [LARGE SCALE GENOMIC DNA]</scope>
</reference>
<feature type="domain" description="SH3" evidence="4">
    <location>
        <begin position="1"/>
        <end position="30"/>
    </location>
</feature>
<dbReference type="InterPro" id="IPR001452">
    <property type="entry name" value="SH3_domain"/>
</dbReference>
<organism evidence="7">
    <name type="scientific">Hymenolepis diminuta</name>
    <name type="common">Rat tapeworm</name>
    <dbReference type="NCBI Taxonomy" id="6216"/>
    <lineage>
        <taxon>Eukaryota</taxon>
        <taxon>Metazoa</taxon>
        <taxon>Spiralia</taxon>
        <taxon>Lophotrochozoa</taxon>
        <taxon>Platyhelminthes</taxon>
        <taxon>Cestoda</taxon>
        <taxon>Eucestoda</taxon>
        <taxon>Cyclophyllidea</taxon>
        <taxon>Hymenolepididae</taxon>
        <taxon>Hymenolepis</taxon>
    </lineage>
</organism>
<evidence type="ECO:0000256" key="2">
    <source>
        <dbReference type="PROSITE-ProRule" id="PRU00192"/>
    </source>
</evidence>
<protein>
    <submittedName>
        <fullName evidence="7">SH3 domain-containing protein</fullName>
    </submittedName>
</protein>
<sequence>MDEDGFYVGQLESSGRRGLVPSNFLRELSRSNLEESSRSPLNGGGIGSTYEARQKPAYESRVTPSSNQQDSRLRGASVSRSRLQSDDADLGAVTPRRRRVRRTREDLPRQLSRGHSHADDLEDSEEEEEDSMITSTVPPANPSDWVDSPDVKAPHSAVSVPSLSASVPNTSALMPPTRIEPGSIHGGGVSGNTDMDMGKESPESDSQGGLIFMDINSKKHGKVS</sequence>
<dbReference type="OrthoDB" id="4158657at2759"/>
<evidence type="ECO:0000259" key="4">
    <source>
        <dbReference type="PROSITE" id="PS50002"/>
    </source>
</evidence>
<dbReference type="Gene3D" id="2.30.30.40">
    <property type="entry name" value="SH3 Domains"/>
    <property type="match status" value="1"/>
</dbReference>
<dbReference type="InterPro" id="IPR036028">
    <property type="entry name" value="SH3-like_dom_sf"/>
</dbReference>
<evidence type="ECO:0000313" key="5">
    <source>
        <dbReference type="EMBL" id="VDL58571.1"/>
    </source>
</evidence>
<proteinExistence type="predicted"/>
<name>A0A0R3SMU0_HYMDI</name>
<evidence type="ECO:0000313" key="7">
    <source>
        <dbReference type="WBParaSite" id="HDID_0000625501-mRNA-1"/>
    </source>
</evidence>
<gene>
    <name evidence="5" type="ORF">HDID_LOCUS6253</name>
</gene>
<reference evidence="7" key="1">
    <citation type="submission" date="2017-02" db="UniProtKB">
        <authorList>
            <consortium name="WormBaseParasite"/>
        </authorList>
    </citation>
    <scope>IDENTIFICATION</scope>
</reference>
<dbReference type="AlphaFoldDB" id="A0A0R3SMU0"/>
<dbReference type="Proteomes" id="UP000274504">
    <property type="component" value="Unassembled WGS sequence"/>
</dbReference>
<feature type="compositionally biased region" description="Acidic residues" evidence="3">
    <location>
        <begin position="120"/>
        <end position="131"/>
    </location>
</feature>
<dbReference type="EMBL" id="UYSG01004665">
    <property type="protein sequence ID" value="VDL58571.1"/>
    <property type="molecule type" value="Genomic_DNA"/>
</dbReference>
<keyword evidence="1 2" id="KW-0728">SH3 domain</keyword>
<evidence type="ECO:0000313" key="6">
    <source>
        <dbReference type="Proteomes" id="UP000274504"/>
    </source>
</evidence>
<accession>A0A0R3SMU0</accession>
<dbReference type="WBParaSite" id="HDID_0000625501-mRNA-1">
    <property type="protein sequence ID" value="HDID_0000625501-mRNA-1"/>
    <property type="gene ID" value="HDID_0000625501"/>
</dbReference>
<dbReference type="PROSITE" id="PS50002">
    <property type="entry name" value="SH3"/>
    <property type="match status" value="1"/>
</dbReference>
<feature type="region of interest" description="Disordered" evidence="3">
    <location>
        <begin position="30"/>
        <end position="224"/>
    </location>
</feature>
<evidence type="ECO:0000256" key="1">
    <source>
        <dbReference type="ARBA" id="ARBA00022443"/>
    </source>
</evidence>
<dbReference type="SUPFAM" id="SSF50044">
    <property type="entry name" value="SH3-domain"/>
    <property type="match status" value="1"/>
</dbReference>
<dbReference type="STRING" id="6216.A0A0R3SMU0"/>